<evidence type="ECO:0000259" key="5">
    <source>
        <dbReference type="Pfam" id="PF24546"/>
    </source>
</evidence>
<dbReference type="OrthoDB" id="203724at2759"/>
<protein>
    <submittedName>
        <fullName evidence="6">Uncharacterized protein</fullName>
    </submittedName>
</protein>
<feature type="region of interest" description="Disordered" evidence="1">
    <location>
        <begin position="305"/>
        <end position="326"/>
    </location>
</feature>
<dbReference type="GO" id="GO:1990072">
    <property type="term" value="C:TRAPPIII protein complex"/>
    <property type="evidence" value="ECO:0007669"/>
    <property type="project" value="TreeGrafter"/>
</dbReference>
<dbReference type="InterPro" id="IPR058538">
    <property type="entry name" value="Ig_TPPC8_2nd"/>
</dbReference>
<evidence type="ECO:0000259" key="3">
    <source>
        <dbReference type="Pfam" id="PF24544"/>
    </source>
</evidence>
<dbReference type="InterPro" id="IPR058541">
    <property type="entry name" value="Ig_TPPC8_1st"/>
</dbReference>
<dbReference type="Proteomes" id="UP000266861">
    <property type="component" value="Unassembled WGS sequence"/>
</dbReference>
<dbReference type="EMBL" id="PQFF01000024">
    <property type="protein sequence ID" value="RHZ88011.1"/>
    <property type="molecule type" value="Genomic_DNA"/>
</dbReference>
<reference evidence="6 7" key="1">
    <citation type="submission" date="2018-08" db="EMBL/GenBank/DDBJ databases">
        <title>Genome and evolution of the arbuscular mycorrhizal fungus Diversispora epigaea (formerly Glomus versiforme) and its bacterial endosymbionts.</title>
        <authorList>
            <person name="Sun X."/>
            <person name="Fei Z."/>
            <person name="Harrison M."/>
        </authorList>
    </citation>
    <scope>NUCLEOTIDE SEQUENCE [LARGE SCALE GENOMIC DNA]</scope>
    <source>
        <strain evidence="6 7">IT104</strain>
    </source>
</reference>
<dbReference type="PANTHER" id="PTHR12975">
    <property type="entry name" value="TRANSPORT PROTEIN TRAPP"/>
    <property type="match status" value="1"/>
</dbReference>
<evidence type="ECO:0000313" key="7">
    <source>
        <dbReference type="Proteomes" id="UP000266861"/>
    </source>
</evidence>
<sequence>MISLRVFPKKQGTIKVLGLKYVLNSLIRGIKKFEKCGKRLNQTREQLINVVYAQDRSLELTVTSPMPLLEVAFHSFPEMLLSGEVSQVFLEINNKGQRGLTDLRVKMSHPSFFCIGNADMLEQKAYGNDSIEEKEPITEKFSTKNRIYNSSIKDIPLPLQEGSEQSSPLAPGKTTLIPIWIRGDRIGKHMFRFLFTYGSEKNDSAMRFRSLRYSKTIQVLPSLKINAFTRPSTCGLNEFILGIEIENLQTSAEFQVAQLSSISPSWTISPVKEISSETKPKFLIAPRQTTFTYYRIKRYHLAKPIDNENESNENNENNENKNVTPEEFTSNALDKLLTGENKSQAEPSPIDLIVTNIPFTDYIIKHSENPLEGFSLNSRVQWRTNTLINNFPIISPNKHPSIFTLYNTNDVDLALYWNIPTLSRQGHHYIIGINLGVQQNPFQSQKIMKSTNRALFEQTVRERAALANSLLKNKNFKDESPLKLVIQCDDYFEHDFRNQRFCVVNVKISIKNCSWNKRIGFTLELLSSENEPGKSSLHKSTYPTVFHWTGSTYKYAILSAEEVQTYVFKACFIRPGVYEINRWRLTVNFDPEIQKDNGGPSIQHEHHENGTGMKGYVQMPNASHLITIVNK</sequence>
<proteinExistence type="predicted"/>
<dbReference type="Pfam" id="PF24545">
    <property type="entry name" value="Ig_TPPC8_1st"/>
    <property type="match status" value="1"/>
</dbReference>
<dbReference type="Pfam" id="PF24544">
    <property type="entry name" value="Ig_TPPC8_2nd"/>
    <property type="match status" value="1"/>
</dbReference>
<dbReference type="STRING" id="1348612.A0A397JJ41"/>
<dbReference type="InterPro" id="IPR058540">
    <property type="entry name" value="Ig_TPPC8_3rd"/>
</dbReference>
<organism evidence="6 7">
    <name type="scientific">Diversispora epigaea</name>
    <dbReference type="NCBI Taxonomy" id="1348612"/>
    <lineage>
        <taxon>Eukaryota</taxon>
        <taxon>Fungi</taxon>
        <taxon>Fungi incertae sedis</taxon>
        <taxon>Mucoromycota</taxon>
        <taxon>Glomeromycotina</taxon>
        <taxon>Glomeromycetes</taxon>
        <taxon>Diversisporales</taxon>
        <taxon>Diversisporaceae</taxon>
        <taxon>Diversispora</taxon>
    </lineage>
</organism>
<dbReference type="InterPro" id="IPR024420">
    <property type="entry name" value="TRAPP_III_complex_Trs85"/>
</dbReference>
<dbReference type="Pfam" id="PF24542">
    <property type="entry name" value="Ig_TPPC8_C"/>
    <property type="match status" value="1"/>
</dbReference>
<gene>
    <name evidence="6" type="ORF">Glove_26g14</name>
</gene>
<evidence type="ECO:0000259" key="4">
    <source>
        <dbReference type="Pfam" id="PF24545"/>
    </source>
</evidence>
<feature type="domain" description="TPPC8 first Ig-like" evidence="4">
    <location>
        <begin position="2"/>
        <end position="81"/>
    </location>
</feature>
<feature type="domain" description="TPPC8 second Ig-like" evidence="3">
    <location>
        <begin position="83"/>
        <end position="211"/>
    </location>
</feature>
<keyword evidence="7" id="KW-1185">Reference proteome</keyword>
<evidence type="ECO:0000256" key="1">
    <source>
        <dbReference type="SAM" id="MobiDB-lite"/>
    </source>
</evidence>
<comment type="caution">
    <text evidence="6">The sequence shown here is derived from an EMBL/GenBank/DDBJ whole genome shotgun (WGS) entry which is preliminary data.</text>
</comment>
<dbReference type="AlphaFoldDB" id="A0A397JJ41"/>
<evidence type="ECO:0000313" key="6">
    <source>
        <dbReference type="EMBL" id="RHZ88011.1"/>
    </source>
</evidence>
<dbReference type="InterPro" id="IPR057651">
    <property type="entry name" value="Ig_TPPC8_C"/>
</dbReference>
<name>A0A397JJ41_9GLOM</name>
<accession>A0A397JJ41</accession>
<feature type="domain" description="TPPC8 C-terminal Ig-like" evidence="2">
    <location>
        <begin position="487"/>
        <end position="588"/>
    </location>
</feature>
<dbReference type="Pfam" id="PF24546">
    <property type="entry name" value="Ig_TPPC8_3rd"/>
    <property type="match status" value="1"/>
</dbReference>
<dbReference type="PANTHER" id="PTHR12975:SF6">
    <property type="entry name" value="TRAFFICKING PROTEIN PARTICLE COMPLEX SUBUNIT 8"/>
    <property type="match status" value="1"/>
</dbReference>
<evidence type="ECO:0000259" key="2">
    <source>
        <dbReference type="Pfam" id="PF24542"/>
    </source>
</evidence>
<feature type="domain" description="TPPC8 third Ig-like" evidence="5">
    <location>
        <begin position="216"/>
        <end position="300"/>
    </location>
</feature>